<evidence type="ECO:0000256" key="4">
    <source>
        <dbReference type="RuleBase" id="RU004003"/>
    </source>
</evidence>
<dbReference type="PANTHER" id="PTHR30604:SF1">
    <property type="entry name" value="DNA UTILIZATION PROTEIN HOFQ"/>
    <property type="match status" value="1"/>
</dbReference>
<evidence type="ECO:0000256" key="2">
    <source>
        <dbReference type="ARBA" id="ARBA00022729"/>
    </source>
</evidence>
<dbReference type="GO" id="GO:0009279">
    <property type="term" value="C:cell outer membrane"/>
    <property type="evidence" value="ECO:0007669"/>
    <property type="project" value="UniProtKB-SubCell"/>
</dbReference>
<dbReference type="STRING" id="1878942.GCA_900128755_01151"/>
<comment type="similarity">
    <text evidence="4">Belongs to the bacterial secretin family.</text>
</comment>
<dbReference type="PROSITE" id="PS00875">
    <property type="entry name" value="T2SP_D"/>
    <property type="match status" value="1"/>
</dbReference>
<dbReference type="Gene3D" id="3.30.1370.120">
    <property type="match status" value="1"/>
</dbReference>
<dbReference type="PRINTS" id="PR00811">
    <property type="entry name" value="BCTERIALGSPD"/>
</dbReference>
<feature type="signal peptide" evidence="6">
    <location>
        <begin position="1"/>
        <end position="24"/>
    </location>
</feature>
<feature type="domain" description="Type II/III secretion system secretin-like" evidence="7">
    <location>
        <begin position="261"/>
        <end position="420"/>
    </location>
</feature>
<evidence type="ECO:0000313" key="9">
    <source>
        <dbReference type="EMBL" id="AWK14889.1"/>
    </source>
</evidence>
<dbReference type="AlphaFoldDB" id="A0A2U8I734"/>
<evidence type="ECO:0000256" key="6">
    <source>
        <dbReference type="SAM" id="SignalP"/>
    </source>
</evidence>
<keyword evidence="2 6" id="KW-0732">Signal</keyword>
<protein>
    <submittedName>
        <fullName evidence="9">DNA transporter HofQ</fullName>
    </submittedName>
</protein>
<evidence type="ECO:0000256" key="5">
    <source>
        <dbReference type="RuleBase" id="RU004004"/>
    </source>
</evidence>
<reference evidence="9 10" key="1">
    <citation type="submission" date="2017-05" db="EMBL/GenBank/DDBJ databases">
        <title>Genome sequence of Candidatus Fukatsuia symbiotica and Candidatus Hamiltonella defensa from Acyrthosiphon pisum strain 5D.</title>
        <authorList>
            <person name="Patel V.A."/>
            <person name="Chevignon G."/>
            <person name="Russell J.A."/>
            <person name="Oliver K.M."/>
        </authorList>
    </citation>
    <scope>NUCLEOTIDE SEQUENCE [LARGE SCALE GENOMIC DNA]</scope>
    <source>
        <strain evidence="9 10">5D</strain>
    </source>
</reference>
<dbReference type="KEGG" id="fsm:CCS41_11040"/>
<dbReference type="Pfam" id="PF03958">
    <property type="entry name" value="Secretin_N"/>
    <property type="match status" value="1"/>
</dbReference>
<evidence type="ECO:0000256" key="3">
    <source>
        <dbReference type="ARBA" id="ARBA00023136"/>
    </source>
</evidence>
<dbReference type="Gene3D" id="3.30.1370.130">
    <property type="match status" value="1"/>
</dbReference>
<keyword evidence="3" id="KW-0472">Membrane</keyword>
<keyword evidence="10" id="KW-1185">Reference proteome</keyword>
<evidence type="ECO:0000259" key="7">
    <source>
        <dbReference type="Pfam" id="PF00263"/>
    </source>
</evidence>
<feature type="domain" description="NolW-like" evidence="8">
    <location>
        <begin position="129"/>
        <end position="192"/>
    </location>
</feature>
<name>A0A2U8I734_9GAMM</name>
<sequence>MTGDTMKFFLGLFLLAISNLTCLAAQQDISVNMEFQDTPVSVILQALADYQQLNLITTKEVSGNLNLRLIEVPWTQALAIILRVGRLRVEHEGNVMLVFTEQEITEREQQIAKIRNQQKIRQQPLDNLILTLQHADAEQLAESLSSSYGSLISDQGSIIADKRTNSLLIRDTPESLITLKAWLTEMDAPLQQVQLAAHIVTISSEDLHELGVRWGMKTEEGSSPLRINNFNVSLPLQNPALAAGFHVARISGRLLDLELSALEQEKQVDIIASPRLITSHQQTASIKQGTDIPYAVSSGTKGATTIEFKEAVLGMEVTPKIFRNGQITLKLKISQNVPGMAIKRGEGEAFAIDKQEIKTQITVKHGETIVLGGIFQQKNNQRVYKVPGLADIPLLGGLFKQDVQQQTRRELVIFITPKLISS</sequence>
<gene>
    <name evidence="9" type="primary">hofQ</name>
    <name evidence="9" type="ORF">CCS41_11040</name>
</gene>
<dbReference type="EMBL" id="CP021659">
    <property type="protein sequence ID" value="AWK14889.1"/>
    <property type="molecule type" value="Genomic_DNA"/>
</dbReference>
<dbReference type="Pfam" id="PF00263">
    <property type="entry name" value="Secretin"/>
    <property type="match status" value="1"/>
</dbReference>
<organism evidence="9 10">
    <name type="scientific">Candidatus Fukatsuia symbiotica</name>
    <dbReference type="NCBI Taxonomy" id="1878942"/>
    <lineage>
        <taxon>Bacteria</taxon>
        <taxon>Pseudomonadati</taxon>
        <taxon>Pseudomonadota</taxon>
        <taxon>Gammaproteobacteria</taxon>
        <taxon>Enterobacterales</taxon>
        <taxon>Yersiniaceae</taxon>
        <taxon>Candidatus Fukatsuia</taxon>
    </lineage>
</organism>
<dbReference type="PRINTS" id="PR01032">
    <property type="entry name" value="PHAGEIV"/>
</dbReference>
<evidence type="ECO:0000313" key="10">
    <source>
        <dbReference type="Proteomes" id="UP000261875"/>
    </source>
</evidence>
<dbReference type="NCBIfam" id="NF010083">
    <property type="entry name" value="PRK13568.1"/>
    <property type="match status" value="1"/>
</dbReference>
<dbReference type="InterPro" id="IPR038591">
    <property type="entry name" value="NolW-like_sf"/>
</dbReference>
<evidence type="ECO:0000256" key="1">
    <source>
        <dbReference type="ARBA" id="ARBA00004370"/>
    </source>
</evidence>
<dbReference type="InterPro" id="IPR004845">
    <property type="entry name" value="T2SS_GspD_CS"/>
</dbReference>
<accession>A0A2U8I734</accession>
<feature type="chain" id="PRO_5016054208" evidence="6">
    <location>
        <begin position="25"/>
        <end position="422"/>
    </location>
</feature>
<keyword evidence="5" id="KW-0813">Transport</keyword>
<dbReference type="Proteomes" id="UP000261875">
    <property type="component" value="Chromosome"/>
</dbReference>
<dbReference type="PANTHER" id="PTHR30604">
    <property type="entry name" value="PROTEIN TRANSPORT PROTEIN HOFQ"/>
    <property type="match status" value="1"/>
</dbReference>
<proteinExistence type="inferred from homology"/>
<evidence type="ECO:0000259" key="8">
    <source>
        <dbReference type="Pfam" id="PF03958"/>
    </source>
</evidence>
<dbReference type="InterPro" id="IPR051808">
    <property type="entry name" value="Type_IV_pilus_biogenesis"/>
</dbReference>
<comment type="subcellular location">
    <subcellularLocation>
        <location evidence="5">Cell outer membrane</location>
    </subcellularLocation>
    <subcellularLocation>
        <location evidence="1">Membrane</location>
    </subcellularLocation>
</comment>
<dbReference type="OrthoDB" id="9775455at2"/>
<dbReference type="InterPro" id="IPR001775">
    <property type="entry name" value="GspD/PilQ"/>
</dbReference>
<dbReference type="InterPro" id="IPR004846">
    <property type="entry name" value="T2SS/T3SS_dom"/>
</dbReference>
<dbReference type="GO" id="GO:0009306">
    <property type="term" value="P:protein secretion"/>
    <property type="evidence" value="ECO:0007669"/>
    <property type="project" value="InterPro"/>
</dbReference>
<dbReference type="InterPro" id="IPR005644">
    <property type="entry name" value="NolW-like"/>
</dbReference>